<dbReference type="PANTHER" id="PTHR42944:SF1">
    <property type="entry name" value="ADENINE DNA GLYCOSYLASE"/>
    <property type="match status" value="1"/>
</dbReference>
<keyword evidence="7" id="KW-0479">Metal-binding</keyword>
<comment type="function">
    <text evidence="2">Adenine glycosylase active on G-A mispairs. MutY also corrects error-prone DNA synthesis past GO lesions which are due to the oxidatively damaged form of guanine: 7,8-dihydro-8-oxoguanine (8-oxo-dGTP).</text>
</comment>
<dbReference type="CDD" id="cd03431">
    <property type="entry name" value="NUDIX_DNA_Glycosylase_C-MutY"/>
    <property type="match status" value="1"/>
</dbReference>
<evidence type="ECO:0000256" key="12">
    <source>
        <dbReference type="ARBA" id="ARBA00023204"/>
    </source>
</evidence>
<dbReference type="InterPro" id="IPR044298">
    <property type="entry name" value="MIG/MutY"/>
</dbReference>
<dbReference type="EMBL" id="QMFY01000001">
    <property type="protein sequence ID" value="RAW03232.1"/>
    <property type="molecule type" value="Genomic_DNA"/>
</dbReference>
<evidence type="ECO:0000256" key="1">
    <source>
        <dbReference type="ARBA" id="ARBA00000843"/>
    </source>
</evidence>
<organism evidence="16 17">
    <name type="scientific">Pseudochryseolinea flava</name>
    <dbReference type="NCBI Taxonomy" id="2059302"/>
    <lineage>
        <taxon>Bacteria</taxon>
        <taxon>Pseudomonadati</taxon>
        <taxon>Bacteroidota</taxon>
        <taxon>Cytophagia</taxon>
        <taxon>Cytophagales</taxon>
        <taxon>Fulvivirgaceae</taxon>
        <taxon>Pseudochryseolinea</taxon>
    </lineage>
</organism>
<dbReference type="GO" id="GO:0006298">
    <property type="term" value="P:mismatch repair"/>
    <property type="evidence" value="ECO:0007669"/>
    <property type="project" value="TreeGrafter"/>
</dbReference>
<dbReference type="GO" id="GO:0051539">
    <property type="term" value="F:4 iron, 4 sulfur cluster binding"/>
    <property type="evidence" value="ECO:0007669"/>
    <property type="project" value="UniProtKB-UniRule"/>
</dbReference>
<dbReference type="PROSITE" id="PS00764">
    <property type="entry name" value="ENDONUCLEASE_III_1"/>
    <property type="match status" value="1"/>
</dbReference>
<sequence length="353" mass="40854">MDSRYFSDKVVKWYLQNQRDLPWRQTRDAYRIWLSEIILQQTRVSQGLPYYLRFVDSYPTVEALANASEQSVLRLWQGLGYYTRARNLHKCAKVVATTYAGKFPNNFEALKKLPGIGDYTAAAIASICFKEPVAVIDGNVFRVLSRIYGIETAINSPAGKKEFTDLGNKLILDQSPDIYNQAVMEFGALHCTPKNPKCGECPFQSKCVAAINSLQDKLPVKIKGKPVRKRYFNYIVVRKGNSLLMRRRDQKDIWHGLFDFYMVETNRQTAFSKILSADKYLSKYLSREDKTEMVKKFKHVLTHQIIISTFTVVEKRGVPWDKDLKMKFFNRKQIAALPKPVLISKFLDEYQLL</sequence>
<gene>
    <name evidence="16" type="primary">mutY</name>
    <name evidence="16" type="ORF">DQQ10_03865</name>
</gene>
<evidence type="ECO:0000256" key="5">
    <source>
        <dbReference type="ARBA" id="ARBA00022023"/>
    </source>
</evidence>
<feature type="domain" description="HhH-GPD" evidence="15">
    <location>
        <begin position="38"/>
        <end position="189"/>
    </location>
</feature>
<dbReference type="AlphaFoldDB" id="A0A364YAS5"/>
<evidence type="ECO:0000256" key="13">
    <source>
        <dbReference type="ARBA" id="ARBA00023295"/>
    </source>
</evidence>
<dbReference type="SUPFAM" id="SSF48150">
    <property type="entry name" value="DNA-glycosylase"/>
    <property type="match status" value="1"/>
</dbReference>
<dbReference type="InterPro" id="IPR005760">
    <property type="entry name" value="A/G_AdeGlyc_MutY"/>
</dbReference>
<reference evidence="16 17" key="1">
    <citation type="submission" date="2018-06" db="EMBL/GenBank/DDBJ databases">
        <title>Chryseolinea flavus sp. nov., a member of the phylum Bacteroidetes isolated from soil.</title>
        <authorList>
            <person name="Li Y."/>
            <person name="Wang J."/>
        </authorList>
    </citation>
    <scope>NUCLEOTIDE SEQUENCE [LARGE SCALE GENOMIC DNA]</scope>
    <source>
        <strain evidence="16 17">SDU1-6</strain>
    </source>
</reference>
<evidence type="ECO:0000256" key="14">
    <source>
        <dbReference type="RuleBase" id="RU365096"/>
    </source>
</evidence>
<dbReference type="Gene3D" id="3.90.79.10">
    <property type="entry name" value="Nucleoside Triphosphate Pyrophosphohydrolase"/>
    <property type="match status" value="1"/>
</dbReference>
<dbReference type="SUPFAM" id="SSF55811">
    <property type="entry name" value="Nudix"/>
    <property type="match status" value="1"/>
</dbReference>
<evidence type="ECO:0000256" key="2">
    <source>
        <dbReference type="ARBA" id="ARBA00002933"/>
    </source>
</evidence>
<dbReference type="InterPro" id="IPR003651">
    <property type="entry name" value="Endonuclease3_FeS-loop_motif"/>
</dbReference>
<dbReference type="GO" id="GO:0046872">
    <property type="term" value="F:metal ion binding"/>
    <property type="evidence" value="ECO:0007669"/>
    <property type="project" value="UniProtKB-UniRule"/>
</dbReference>
<keyword evidence="10 14" id="KW-0408">Iron</keyword>
<keyword evidence="8 14" id="KW-0227">DNA damage</keyword>
<evidence type="ECO:0000256" key="4">
    <source>
        <dbReference type="ARBA" id="ARBA00012045"/>
    </source>
</evidence>
<dbReference type="InterPro" id="IPR023170">
    <property type="entry name" value="HhH_base_excis_C"/>
</dbReference>
<dbReference type="GO" id="GO:0035485">
    <property type="term" value="F:adenine/guanine mispair binding"/>
    <property type="evidence" value="ECO:0007669"/>
    <property type="project" value="TreeGrafter"/>
</dbReference>
<dbReference type="PANTHER" id="PTHR42944">
    <property type="entry name" value="ADENINE DNA GLYCOSYLASE"/>
    <property type="match status" value="1"/>
</dbReference>
<accession>A0A364YAS5</accession>
<comment type="caution">
    <text evidence="16">The sequence shown here is derived from an EMBL/GenBank/DDBJ whole genome shotgun (WGS) entry which is preliminary data.</text>
</comment>
<name>A0A364YAS5_9BACT</name>
<dbReference type="OrthoDB" id="9802365at2"/>
<evidence type="ECO:0000259" key="15">
    <source>
        <dbReference type="SMART" id="SM00478"/>
    </source>
</evidence>
<dbReference type="GO" id="GO:0032357">
    <property type="term" value="F:oxidized purine DNA binding"/>
    <property type="evidence" value="ECO:0007669"/>
    <property type="project" value="TreeGrafter"/>
</dbReference>
<comment type="cofactor">
    <cofactor evidence="14">
        <name>[4Fe-4S] cluster</name>
        <dbReference type="ChEBI" id="CHEBI:49883"/>
    </cofactor>
    <text evidence="14">Binds 1 [4Fe-4S] cluster.</text>
</comment>
<dbReference type="FunFam" id="1.10.340.30:FF:000002">
    <property type="entry name" value="Adenine DNA glycosylase"/>
    <property type="match status" value="1"/>
</dbReference>
<keyword evidence="6" id="KW-0004">4Fe-4S</keyword>
<evidence type="ECO:0000313" key="16">
    <source>
        <dbReference type="EMBL" id="RAW03232.1"/>
    </source>
</evidence>
<dbReference type="InterPro" id="IPR004035">
    <property type="entry name" value="Endouclease-III_FeS-bd_BS"/>
</dbReference>
<dbReference type="Pfam" id="PF00633">
    <property type="entry name" value="HHH"/>
    <property type="match status" value="1"/>
</dbReference>
<dbReference type="Proteomes" id="UP000251889">
    <property type="component" value="Unassembled WGS sequence"/>
</dbReference>
<evidence type="ECO:0000256" key="3">
    <source>
        <dbReference type="ARBA" id="ARBA00008343"/>
    </source>
</evidence>
<dbReference type="Gene3D" id="1.10.1670.10">
    <property type="entry name" value="Helix-hairpin-Helix base-excision DNA repair enzymes (C-terminal)"/>
    <property type="match status" value="1"/>
</dbReference>
<dbReference type="InterPro" id="IPR000445">
    <property type="entry name" value="HhH_motif"/>
</dbReference>
<dbReference type="CDD" id="cd00056">
    <property type="entry name" value="ENDO3c"/>
    <property type="match status" value="1"/>
</dbReference>
<evidence type="ECO:0000256" key="10">
    <source>
        <dbReference type="ARBA" id="ARBA00023004"/>
    </source>
</evidence>
<keyword evidence="12" id="KW-0234">DNA repair</keyword>
<dbReference type="GO" id="GO:0006284">
    <property type="term" value="P:base-excision repair"/>
    <property type="evidence" value="ECO:0007669"/>
    <property type="project" value="UniProtKB-UniRule"/>
</dbReference>
<evidence type="ECO:0000256" key="11">
    <source>
        <dbReference type="ARBA" id="ARBA00023014"/>
    </source>
</evidence>
<dbReference type="Pfam" id="PF00730">
    <property type="entry name" value="HhH-GPD"/>
    <property type="match status" value="1"/>
</dbReference>
<dbReference type="InterPro" id="IPR003265">
    <property type="entry name" value="HhH-GPD_domain"/>
</dbReference>
<protein>
    <recommendedName>
        <fullName evidence="5 14">Adenine DNA glycosylase</fullName>
        <ecNumber evidence="4 14">3.2.2.31</ecNumber>
    </recommendedName>
</protein>
<dbReference type="Pfam" id="PF14815">
    <property type="entry name" value="NUDIX_4"/>
    <property type="match status" value="1"/>
</dbReference>
<keyword evidence="13 14" id="KW-0326">Glycosidase</keyword>
<dbReference type="EC" id="3.2.2.31" evidence="4 14"/>
<keyword evidence="11" id="KW-0411">Iron-sulfur</keyword>
<dbReference type="SMART" id="SM00525">
    <property type="entry name" value="FES"/>
    <property type="match status" value="1"/>
</dbReference>
<dbReference type="Pfam" id="PF10576">
    <property type="entry name" value="EndIII_4Fe-2S"/>
    <property type="match status" value="1"/>
</dbReference>
<comment type="similarity">
    <text evidence="3 14">Belongs to the Nth/MutY family.</text>
</comment>
<keyword evidence="17" id="KW-1185">Reference proteome</keyword>
<proteinExistence type="inferred from homology"/>
<dbReference type="InterPro" id="IPR029119">
    <property type="entry name" value="MutY_C"/>
</dbReference>
<evidence type="ECO:0000313" key="17">
    <source>
        <dbReference type="Proteomes" id="UP000251889"/>
    </source>
</evidence>
<evidence type="ECO:0000256" key="9">
    <source>
        <dbReference type="ARBA" id="ARBA00022801"/>
    </source>
</evidence>
<evidence type="ECO:0000256" key="7">
    <source>
        <dbReference type="ARBA" id="ARBA00022723"/>
    </source>
</evidence>
<dbReference type="NCBIfam" id="TIGR01084">
    <property type="entry name" value="mutY"/>
    <property type="match status" value="1"/>
</dbReference>
<evidence type="ECO:0000256" key="8">
    <source>
        <dbReference type="ARBA" id="ARBA00022763"/>
    </source>
</evidence>
<dbReference type="InterPro" id="IPR011257">
    <property type="entry name" value="DNA_glycosylase"/>
</dbReference>
<dbReference type="Gene3D" id="1.10.340.30">
    <property type="entry name" value="Hypothetical protein, domain 2"/>
    <property type="match status" value="1"/>
</dbReference>
<keyword evidence="9" id="KW-0378">Hydrolase</keyword>
<dbReference type="GO" id="GO:0034039">
    <property type="term" value="F:8-oxo-7,8-dihydroguanine DNA N-glycosylase activity"/>
    <property type="evidence" value="ECO:0007669"/>
    <property type="project" value="TreeGrafter"/>
</dbReference>
<dbReference type="GO" id="GO:0000701">
    <property type="term" value="F:purine-specific mismatch base pair DNA N-glycosylase activity"/>
    <property type="evidence" value="ECO:0007669"/>
    <property type="project" value="UniProtKB-EC"/>
</dbReference>
<dbReference type="SMART" id="SM00478">
    <property type="entry name" value="ENDO3c"/>
    <property type="match status" value="1"/>
</dbReference>
<dbReference type="InterPro" id="IPR015797">
    <property type="entry name" value="NUDIX_hydrolase-like_dom_sf"/>
</dbReference>
<evidence type="ECO:0000256" key="6">
    <source>
        <dbReference type="ARBA" id="ARBA00022485"/>
    </source>
</evidence>
<comment type="catalytic activity">
    <reaction evidence="1 14">
        <text>Hydrolyzes free adenine bases from 7,8-dihydro-8-oxoguanine:adenine mismatched double-stranded DNA, leaving an apurinic site.</text>
        <dbReference type="EC" id="3.2.2.31"/>
    </reaction>
</comment>
<dbReference type="RefSeq" id="WP_112745447.1">
    <property type="nucleotide sequence ID" value="NZ_QMFY01000001.1"/>
</dbReference>